<evidence type="ECO:0000313" key="3">
    <source>
        <dbReference type="Proteomes" id="UP000886998"/>
    </source>
</evidence>
<dbReference type="AlphaFoldDB" id="A0A8X7CDV8"/>
<keyword evidence="3" id="KW-1185">Reference proteome</keyword>
<reference evidence="2" key="1">
    <citation type="submission" date="2020-08" db="EMBL/GenBank/DDBJ databases">
        <title>Multicomponent nature underlies the extraordinary mechanical properties of spider dragline silk.</title>
        <authorList>
            <person name="Kono N."/>
            <person name="Nakamura H."/>
            <person name="Mori M."/>
            <person name="Yoshida Y."/>
            <person name="Ohtoshi R."/>
            <person name="Malay A.D."/>
            <person name="Moran D.A.P."/>
            <person name="Tomita M."/>
            <person name="Numata K."/>
            <person name="Arakawa K."/>
        </authorList>
    </citation>
    <scope>NUCLEOTIDE SEQUENCE</scope>
</reference>
<dbReference type="Proteomes" id="UP000886998">
    <property type="component" value="Unassembled WGS sequence"/>
</dbReference>
<feature type="compositionally biased region" description="Basic residues" evidence="1">
    <location>
        <begin position="1"/>
        <end position="10"/>
    </location>
</feature>
<name>A0A8X7CDV8_9ARAC</name>
<sequence length="90" mass="10103">MYLKHRKNRGNPKPSHSETETEISFLRNISRVGNILAMQPETAVISRGRVRTLLWDAGRDPGAPGVLSSTIPNALAFPFLQEVVEEQFRT</sequence>
<dbReference type="EMBL" id="BMAV01016922">
    <property type="protein sequence ID" value="GFY68209.1"/>
    <property type="molecule type" value="Genomic_DNA"/>
</dbReference>
<protein>
    <submittedName>
        <fullName evidence="2">Uncharacterized protein</fullName>
    </submittedName>
</protein>
<proteinExistence type="predicted"/>
<organism evidence="2 3">
    <name type="scientific">Trichonephila inaurata madagascariensis</name>
    <dbReference type="NCBI Taxonomy" id="2747483"/>
    <lineage>
        <taxon>Eukaryota</taxon>
        <taxon>Metazoa</taxon>
        <taxon>Ecdysozoa</taxon>
        <taxon>Arthropoda</taxon>
        <taxon>Chelicerata</taxon>
        <taxon>Arachnida</taxon>
        <taxon>Araneae</taxon>
        <taxon>Araneomorphae</taxon>
        <taxon>Entelegynae</taxon>
        <taxon>Araneoidea</taxon>
        <taxon>Nephilidae</taxon>
        <taxon>Trichonephila</taxon>
        <taxon>Trichonephila inaurata</taxon>
    </lineage>
</organism>
<gene>
    <name evidence="2" type="ORF">TNIN_22081</name>
</gene>
<evidence type="ECO:0000313" key="2">
    <source>
        <dbReference type="EMBL" id="GFY68209.1"/>
    </source>
</evidence>
<feature type="region of interest" description="Disordered" evidence="1">
    <location>
        <begin position="1"/>
        <end position="22"/>
    </location>
</feature>
<accession>A0A8X7CDV8</accession>
<evidence type="ECO:0000256" key="1">
    <source>
        <dbReference type="SAM" id="MobiDB-lite"/>
    </source>
</evidence>
<comment type="caution">
    <text evidence="2">The sequence shown here is derived from an EMBL/GenBank/DDBJ whole genome shotgun (WGS) entry which is preliminary data.</text>
</comment>